<protein>
    <submittedName>
        <fullName evidence="3">Universal stress protein</fullName>
    </submittedName>
</protein>
<dbReference type="Proteomes" id="UP001595925">
    <property type="component" value="Unassembled WGS sequence"/>
</dbReference>
<accession>A0ABD5QAS9</accession>
<dbReference type="RefSeq" id="WP_224829370.1">
    <property type="nucleotide sequence ID" value="NZ_JAIVEF010000028.1"/>
</dbReference>
<dbReference type="AlphaFoldDB" id="A0ABD5QAS9"/>
<evidence type="ECO:0000259" key="2">
    <source>
        <dbReference type="Pfam" id="PF00582"/>
    </source>
</evidence>
<comment type="similarity">
    <text evidence="1">Belongs to the universal stress protein A family.</text>
</comment>
<comment type="caution">
    <text evidence="3">The sequence shown here is derived from an EMBL/GenBank/DDBJ whole genome shotgun (WGS) entry which is preliminary data.</text>
</comment>
<dbReference type="SUPFAM" id="SSF52402">
    <property type="entry name" value="Adenine nucleotide alpha hydrolases-like"/>
    <property type="match status" value="1"/>
</dbReference>
<gene>
    <name evidence="3" type="ORF">ACFPFO_00245</name>
</gene>
<proteinExistence type="inferred from homology"/>
<dbReference type="PANTHER" id="PTHR46268:SF24">
    <property type="entry name" value="UNIVERSAL STRESS PROTEIN"/>
    <property type="match status" value="1"/>
</dbReference>
<evidence type="ECO:0000313" key="4">
    <source>
        <dbReference type="Proteomes" id="UP001595925"/>
    </source>
</evidence>
<sequence>MTRRMLIAFDGSDPSIASLEHALEVFPEAELIAIHVVDELESHYGGGSGADGDVEPDFFETVTEIAAKYDTDINTCVINGTPASAIIEFADEESVDGIIVGSAGRSGVSRMLLGSVAENVARKASVPVTIVH</sequence>
<dbReference type="InterPro" id="IPR014729">
    <property type="entry name" value="Rossmann-like_a/b/a_fold"/>
</dbReference>
<dbReference type="InterPro" id="IPR006016">
    <property type="entry name" value="UspA"/>
</dbReference>
<keyword evidence="4" id="KW-1185">Reference proteome</keyword>
<evidence type="ECO:0000313" key="3">
    <source>
        <dbReference type="EMBL" id="MFC4986229.1"/>
    </source>
</evidence>
<name>A0ABD5QAS9_9EURY</name>
<evidence type="ECO:0000256" key="1">
    <source>
        <dbReference type="ARBA" id="ARBA00008791"/>
    </source>
</evidence>
<feature type="domain" description="UspA" evidence="2">
    <location>
        <begin position="1"/>
        <end position="132"/>
    </location>
</feature>
<reference evidence="3 4" key="1">
    <citation type="journal article" date="2019" name="Int. J. Syst. Evol. Microbiol.">
        <title>The Global Catalogue of Microorganisms (GCM) 10K type strain sequencing project: providing services to taxonomists for standard genome sequencing and annotation.</title>
        <authorList>
            <consortium name="The Broad Institute Genomics Platform"/>
            <consortium name="The Broad Institute Genome Sequencing Center for Infectious Disease"/>
            <person name="Wu L."/>
            <person name="Ma J."/>
        </authorList>
    </citation>
    <scope>NUCLEOTIDE SEQUENCE [LARGE SCALE GENOMIC DNA]</scope>
    <source>
        <strain evidence="3 4">CGMCC 1.15824</strain>
    </source>
</reference>
<dbReference type="PANTHER" id="PTHR46268">
    <property type="entry name" value="STRESS RESPONSE PROTEIN NHAX"/>
    <property type="match status" value="1"/>
</dbReference>
<dbReference type="CDD" id="cd00293">
    <property type="entry name" value="USP-like"/>
    <property type="match status" value="1"/>
</dbReference>
<dbReference type="Gene3D" id="3.40.50.620">
    <property type="entry name" value="HUPs"/>
    <property type="match status" value="1"/>
</dbReference>
<organism evidence="3 4">
    <name type="scientific">Saliphagus infecundisoli</name>
    <dbReference type="NCBI Taxonomy" id="1849069"/>
    <lineage>
        <taxon>Archaea</taxon>
        <taxon>Methanobacteriati</taxon>
        <taxon>Methanobacteriota</taxon>
        <taxon>Stenosarchaea group</taxon>
        <taxon>Halobacteria</taxon>
        <taxon>Halobacteriales</taxon>
        <taxon>Natrialbaceae</taxon>
        <taxon>Saliphagus</taxon>
    </lineage>
</organism>
<dbReference type="EMBL" id="JBHSJG010000001">
    <property type="protein sequence ID" value="MFC4986229.1"/>
    <property type="molecule type" value="Genomic_DNA"/>
</dbReference>
<dbReference type="PRINTS" id="PR01438">
    <property type="entry name" value="UNVRSLSTRESS"/>
</dbReference>
<dbReference type="Pfam" id="PF00582">
    <property type="entry name" value="Usp"/>
    <property type="match status" value="1"/>
</dbReference>
<dbReference type="InterPro" id="IPR006015">
    <property type="entry name" value="Universal_stress_UspA"/>
</dbReference>